<evidence type="ECO:0000256" key="3">
    <source>
        <dbReference type="ARBA" id="ARBA00023163"/>
    </source>
</evidence>
<dbReference type="SUPFAM" id="SSF48498">
    <property type="entry name" value="Tetracyclin repressor-like, C-terminal domain"/>
    <property type="match status" value="1"/>
</dbReference>
<dbReference type="Proteomes" id="UP000295830">
    <property type="component" value="Unassembled WGS sequence"/>
</dbReference>
<accession>A0A4R7K2P8</accession>
<keyword evidence="7" id="KW-1185">Reference proteome</keyword>
<dbReference type="PRINTS" id="PR00455">
    <property type="entry name" value="HTHTETR"/>
</dbReference>
<dbReference type="RefSeq" id="WP_133734618.1">
    <property type="nucleotide sequence ID" value="NZ_SOAX01000001.1"/>
</dbReference>
<dbReference type="PANTHER" id="PTHR47506">
    <property type="entry name" value="TRANSCRIPTIONAL REGULATORY PROTEIN"/>
    <property type="match status" value="1"/>
</dbReference>
<keyword evidence="2 4" id="KW-0238">DNA-binding</keyword>
<dbReference type="InterPro" id="IPR009057">
    <property type="entry name" value="Homeodomain-like_sf"/>
</dbReference>
<comment type="caution">
    <text evidence="6">The sequence shown here is derived from an EMBL/GenBank/DDBJ whole genome shotgun (WGS) entry which is preliminary data.</text>
</comment>
<reference evidence="6 7" key="1">
    <citation type="submission" date="2019-03" db="EMBL/GenBank/DDBJ databases">
        <title>Genomic Encyclopedia of Type Strains, Phase IV (KMG-IV): sequencing the most valuable type-strain genomes for metagenomic binning, comparative biology and taxonomic classification.</title>
        <authorList>
            <person name="Goeker M."/>
        </authorList>
    </citation>
    <scope>NUCLEOTIDE SEQUENCE [LARGE SCALE GENOMIC DNA]</scope>
    <source>
        <strain evidence="6 7">DSM 15505</strain>
    </source>
</reference>
<dbReference type="InterPro" id="IPR001647">
    <property type="entry name" value="HTH_TetR"/>
</dbReference>
<dbReference type="OrthoDB" id="4541465at2"/>
<dbReference type="PROSITE" id="PS50977">
    <property type="entry name" value="HTH_TETR_2"/>
    <property type="match status" value="1"/>
</dbReference>
<sequence length="194" mass="21613">MTGNETREHIIQSGAELILRNGFRATGINTVLDEAGVPKGSFYYYFKSKNDFGLAVIDAYAESYRERLDATLGDDTRTPLERIRLYLDTAAGDVAASDYSKGCLIGNLGQELAAQNDAFRERLNDVFAAWEQRFRDCIAEGQQQGEVASELDPREAASLLLSGWQGALLRSKLTRSSEPLTHFRNLLFSRVLQP</sequence>
<keyword evidence="1" id="KW-0805">Transcription regulation</keyword>
<name>A0A4R7K2P8_9GAMM</name>
<organism evidence="6 7">
    <name type="scientific">Halospina denitrificans</name>
    <dbReference type="NCBI Taxonomy" id="332522"/>
    <lineage>
        <taxon>Bacteria</taxon>
        <taxon>Pseudomonadati</taxon>
        <taxon>Pseudomonadota</taxon>
        <taxon>Gammaproteobacteria</taxon>
        <taxon>Halospina</taxon>
    </lineage>
</organism>
<dbReference type="PANTHER" id="PTHR47506:SF6">
    <property type="entry name" value="HTH-TYPE TRANSCRIPTIONAL REPRESSOR NEMR"/>
    <property type="match status" value="1"/>
</dbReference>
<proteinExistence type="predicted"/>
<protein>
    <submittedName>
        <fullName evidence="6">TetR family transcriptional regulator</fullName>
    </submittedName>
</protein>
<evidence type="ECO:0000256" key="4">
    <source>
        <dbReference type="PROSITE-ProRule" id="PRU00335"/>
    </source>
</evidence>
<dbReference type="InterPro" id="IPR011075">
    <property type="entry name" value="TetR_C"/>
</dbReference>
<evidence type="ECO:0000259" key="5">
    <source>
        <dbReference type="PROSITE" id="PS50977"/>
    </source>
</evidence>
<evidence type="ECO:0000313" key="6">
    <source>
        <dbReference type="EMBL" id="TDT44213.1"/>
    </source>
</evidence>
<feature type="domain" description="HTH tetR-type" evidence="5">
    <location>
        <begin position="4"/>
        <end position="64"/>
    </location>
</feature>
<dbReference type="SUPFAM" id="SSF46689">
    <property type="entry name" value="Homeodomain-like"/>
    <property type="match status" value="1"/>
</dbReference>
<evidence type="ECO:0000256" key="2">
    <source>
        <dbReference type="ARBA" id="ARBA00023125"/>
    </source>
</evidence>
<dbReference type="AlphaFoldDB" id="A0A4R7K2P8"/>
<gene>
    <name evidence="6" type="ORF">DES49_0313</name>
</gene>
<dbReference type="Gene3D" id="1.10.357.10">
    <property type="entry name" value="Tetracycline Repressor, domain 2"/>
    <property type="match status" value="1"/>
</dbReference>
<dbReference type="InterPro" id="IPR036271">
    <property type="entry name" value="Tet_transcr_reg_TetR-rel_C_sf"/>
</dbReference>
<keyword evidence="3" id="KW-0804">Transcription</keyword>
<dbReference type="EMBL" id="SOAX01000001">
    <property type="protein sequence ID" value="TDT44213.1"/>
    <property type="molecule type" value="Genomic_DNA"/>
</dbReference>
<feature type="DNA-binding region" description="H-T-H motif" evidence="4">
    <location>
        <begin position="27"/>
        <end position="46"/>
    </location>
</feature>
<dbReference type="Pfam" id="PF00440">
    <property type="entry name" value="TetR_N"/>
    <property type="match status" value="1"/>
</dbReference>
<evidence type="ECO:0000256" key="1">
    <source>
        <dbReference type="ARBA" id="ARBA00023015"/>
    </source>
</evidence>
<evidence type="ECO:0000313" key="7">
    <source>
        <dbReference type="Proteomes" id="UP000295830"/>
    </source>
</evidence>
<dbReference type="GO" id="GO:0003677">
    <property type="term" value="F:DNA binding"/>
    <property type="evidence" value="ECO:0007669"/>
    <property type="project" value="UniProtKB-UniRule"/>
</dbReference>
<dbReference type="Pfam" id="PF16925">
    <property type="entry name" value="TetR_C_13"/>
    <property type="match status" value="1"/>
</dbReference>